<proteinExistence type="predicted"/>
<dbReference type="EMBL" id="CP144460">
    <property type="protein sequence ID" value="XBS38040.1"/>
    <property type="molecule type" value="Genomic_DNA"/>
</dbReference>
<sequence>MIQGHSCAAVSASGQIQHDYLLCGWRVRSTLALPELAPWSETNLADDGDGVDVTIEEAPVPERLDPAQPPGSWFEVGRDGSVLLQIPELVRLHVQAGRSIRVQRLNPRDEGWRLFLLGSALGYLSLQRGLFPLHAACVRVGGKTVAIAGHSGAGKSTLSAALLKRGHGLLSDDLTVLRCDERSIEVLPAFPRLKLWHDALHALHIPSDGLSRVRLGMDKFDLRPQAGFDATPARLDAILLLQDAPDPQLQRCSPAAALPLLHANLARPQAAARMGLRATTFAQAAAIARQVPTWRLRRPRRFDALAATAELIESGLV</sequence>
<dbReference type="Gene3D" id="3.40.50.300">
    <property type="entry name" value="P-loop containing nucleotide triphosphate hydrolases"/>
    <property type="match status" value="1"/>
</dbReference>
<accession>A0AAU7P8K9</accession>
<dbReference type="RefSeq" id="WP_349656524.1">
    <property type="nucleotide sequence ID" value="NZ_CP144460.1"/>
</dbReference>
<dbReference type="InterPro" id="IPR011104">
    <property type="entry name" value="Hpr_kin/Pase_C"/>
</dbReference>
<dbReference type="SUPFAM" id="SSF53795">
    <property type="entry name" value="PEP carboxykinase-like"/>
    <property type="match status" value="1"/>
</dbReference>
<gene>
    <name evidence="2" type="ORF">VZ068_00405</name>
</gene>
<dbReference type="GO" id="GO:0006109">
    <property type="term" value="P:regulation of carbohydrate metabolic process"/>
    <property type="evidence" value="ECO:0007669"/>
    <property type="project" value="InterPro"/>
</dbReference>
<dbReference type="AlphaFoldDB" id="A0AAU7P8K9"/>
<evidence type="ECO:0000313" key="2">
    <source>
        <dbReference type="EMBL" id="XBS38040.1"/>
    </source>
</evidence>
<dbReference type="Pfam" id="PF07475">
    <property type="entry name" value="Hpr_kinase_C"/>
    <property type="match status" value="1"/>
</dbReference>
<dbReference type="GO" id="GO:0005524">
    <property type="term" value="F:ATP binding"/>
    <property type="evidence" value="ECO:0007669"/>
    <property type="project" value="InterPro"/>
</dbReference>
<reference evidence="2" key="1">
    <citation type="submission" date="2024-02" db="EMBL/GenBank/DDBJ databases">
        <title>Complete genome sequence of Xanthomonas sp. 10-10.</title>
        <authorList>
            <person name="Biessy A."/>
            <person name="Ciotola M."/>
            <person name="Cadieux M."/>
            <person name="Soufiane B."/>
            <person name="Laforest M."/>
            <person name="Filion M."/>
        </authorList>
    </citation>
    <scope>NUCLEOTIDE SEQUENCE</scope>
    <source>
        <strain evidence="2">10-10</strain>
    </source>
</reference>
<name>A0AAU7P8K9_9XANT</name>
<dbReference type="GO" id="GO:0000155">
    <property type="term" value="F:phosphorelay sensor kinase activity"/>
    <property type="evidence" value="ECO:0007669"/>
    <property type="project" value="InterPro"/>
</dbReference>
<organism evidence="2">
    <name type="scientific">Xanthomonas sp. 10-10</name>
    <dbReference type="NCBI Taxonomy" id="3115848"/>
    <lineage>
        <taxon>Bacteria</taxon>
        <taxon>Pseudomonadati</taxon>
        <taxon>Pseudomonadota</taxon>
        <taxon>Gammaproteobacteria</taxon>
        <taxon>Lysobacterales</taxon>
        <taxon>Lysobacteraceae</taxon>
        <taxon>Xanthomonas</taxon>
    </lineage>
</organism>
<dbReference type="InterPro" id="IPR027417">
    <property type="entry name" value="P-loop_NTPase"/>
</dbReference>
<protein>
    <recommendedName>
        <fullName evidence="1">HPr kinase/phosphorylase C-terminal domain-containing protein</fullName>
    </recommendedName>
</protein>
<feature type="domain" description="HPr kinase/phosphorylase C-terminal" evidence="1">
    <location>
        <begin position="133"/>
        <end position="179"/>
    </location>
</feature>
<evidence type="ECO:0000259" key="1">
    <source>
        <dbReference type="Pfam" id="PF07475"/>
    </source>
</evidence>